<keyword evidence="1" id="KW-0732">Signal</keyword>
<dbReference type="EMBL" id="JOJR01000747">
    <property type="protein sequence ID" value="RCN34736.1"/>
    <property type="molecule type" value="Genomic_DNA"/>
</dbReference>
<keyword evidence="2" id="KW-0012">Acyltransferase</keyword>
<dbReference type="OrthoDB" id="190846at2759"/>
<reference evidence="2 3" key="1">
    <citation type="submission" date="2014-10" db="EMBL/GenBank/DDBJ databases">
        <title>Draft genome of the hookworm Ancylostoma caninum.</title>
        <authorList>
            <person name="Mitreva M."/>
        </authorList>
    </citation>
    <scope>NUCLEOTIDE SEQUENCE [LARGE SCALE GENOMIC DNA]</scope>
    <source>
        <strain evidence="2 3">Baltimore</strain>
    </source>
</reference>
<proteinExistence type="predicted"/>
<dbReference type="InterPro" id="IPR003386">
    <property type="entry name" value="LACT/PDAT_acylTrfase"/>
</dbReference>
<dbReference type="Pfam" id="PF02450">
    <property type="entry name" value="LCAT"/>
    <property type="match status" value="1"/>
</dbReference>
<protein>
    <submittedName>
        <fullName evidence="2">Lecithin:cholesterol acyltransferase</fullName>
    </submittedName>
</protein>
<organism evidence="2 3">
    <name type="scientific">Ancylostoma caninum</name>
    <name type="common">Dog hookworm</name>
    <dbReference type="NCBI Taxonomy" id="29170"/>
    <lineage>
        <taxon>Eukaryota</taxon>
        <taxon>Metazoa</taxon>
        <taxon>Ecdysozoa</taxon>
        <taxon>Nematoda</taxon>
        <taxon>Chromadorea</taxon>
        <taxon>Rhabditida</taxon>
        <taxon>Rhabditina</taxon>
        <taxon>Rhabditomorpha</taxon>
        <taxon>Strongyloidea</taxon>
        <taxon>Ancylostomatidae</taxon>
        <taxon>Ancylostomatinae</taxon>
        <taxon>Ancylostoma</taxon>
    </lineage>
</organism>
<accession>A0A368FRF3</accession>
<dbReference type="Proteomes" id="UP000252519">
    <property type="component" value="Unassembled WGS sequence"/>
</dbReference>
<comment type="caution">
    <text evidence="2">The sequence shown here is derived from an EMBL/GenBank/DDBJ whole genome shotgun (WGS) entry which is preliminary data.</text>
</comment>
<sequence length="355" mass="39990">MMHRIFVLLIALQIWFTSADISGFSHPVILIPGIGGSQMEANLTGKPHVVHPFCLRRTTKYFDIWLNLEELLPIAIDCFVHNMMLQTNPENGMVSNMPGVDIRISGFGTSSAVEFVDKSRVAPGMYFYLLVENLVKWGFRRDVNILGAPYDYRKAPEELGEYYLRLRKLIEKAYVDAGNKRVVVIGHSLGNIIALHLFTRVVDQTWKDKYIKAFITIGAPWAGSMKALKGFTSGHNFDAPNIFLPPMKLRPGMRTYTSLASLFPTRMAWRDDEVLATVGSTNYTLADMSAFFTRLGYEMAWKQVLRLGTLDKTLPAPGVRVYCIFGVGLPTTSKLTWTNKSFPHEQPKEIRGNGS</sequence>
<feature type="chain" id="PRO_5016867387" evidence="1">
    <location>
        <begin position="20"/>
        <end position="355"/>
    </location>
</feature>
<evidence type="ECO:0000256" key="1">
    <source>
        <dbReference type="SAM" id="SignalP"/>
    </source>
</evidence>
<dbReference type="PANTHER" id="PTHR11440">
    <property type="entry name" value="LECITHIN-CHOLESTEROL ACYLTRANSFERASE-RELATED"/>
    <property type="match status" value="1"/>
</dbReference>
<evidence type="ECO:0000313" key="3">
    <source>
        <dbReference type="Proteomes" id="UP000252519"/>
    </source>
</evidence>
<dbReference type="STRING" id="29170.A0A368FRF3"/>
<dbReference type="GO" id="GO:0006629">
    <property type="term" value="P:lipid metabolic process"/>
    <property type="evidence" value="ECO:0007669"/>
    <property type="project" value="InterPro"/>
</dbReference>
<gene>
    <name evidence="2" type="ORF">ANCCAN_19426</name>
</gene>
<name>A0A368FRF3_ANCCA</name>
<dbReference type="GO" id="GO:0008374">
    <property type="term" value="F:O-acyltransferase activity"/>
    <property type="evidence" value="ECO:0007669"/>
    <property type="project" value="InterPro"/>
</dbReference>
<keyword evidence="2" id="KW-0808">Transferase</keyword>
<dbReference type="SUPFAM" id="SSF53474">
    <property type="entry name" value="alpha/beta-Hydrolases"/>
    <property type="match status" value="1"/>
</dbReference>
<dbReference type="AlphaFoldDB" id="A0A368FRF3"/>
<keyword evidence="3" id="KW-1185">Reference proteome</keyword>
<dbReference type="InterPro" id="IPR029058">
    <property type="entry name" value="AB_hydrolase_fold"/>
</dbReference>
<feature type="signal peptide" evidence="1">
    <location>
        <begin position="1"/>
        <end position="19"/>
    </location>
</feature>
<dbReference type="Gene3D" id="3.40.50.1820">
    <property type="entry name" value="alpha/beta hydrolase"/>
    <property type="match status" value="1"/>
</dbReference>
<evidence type="ECO:0000313" key="2">
    <source>
        <dbReference type="EMBL" id="RCN34736.1"/>
    </source>
</evidence>